<organism evidence="3 4">
    <name type="scientific">Porites evermanni</name>
    <dbReference type="NCBI Taxonomy" id="104178"/>
    <lineage>
        <taxon>Eukaryota</taxon>
        <taxon>Metazoa</taxon>
        <taxon>Cnidaria</taxon>
        <taxon>Anthozoa</taxon>
        <taxon>Hexacorallia</taxon>
        <taxon>Scleractinia</taxon>
        <taxon>Fungiina</taxon>
        <taxon>Poritidae</taxon>
        <taxon>Porites</taxon>
    </lineage>
</organism>
<feature type="chain" id="PRO_5045980791" description="F5/8 type C domain-containing protein" evidence="1">
    <location>
        <begin position="29"/>
        <end position="151"/>
    </location>
</feature>
<feature type="domain" description="F5/8 type C" evidence="2">
    <location>
        <begin position="22"/>
        <end position="113"/>
    </location>
</feature>
<comment type="caution">
    <text evidence="3">The sequence shown here is derived from an EMBL/GenBank/DDBJ whole genome shotgun (WGS) entry which is preliminary data.</text>
</comment>
<dbReference type="InterPro" id="IPR008979">
    <property type="entry name" value="Galactose-bd-like_sf"/>
</dbReference>
<dbReference type="SUPFAM" id="SSF49785">
    <property type="entry name" value="Galactose-binding domain-like"/>
    <property type="match status" value="1"/>
</dbReference>
<dbReference type="EMBL" id="CALNXI010004297">
    <property type="protein sequence ID" value="CAH3195498.1"/>
    <property type="molecule type" value="Genomic_DNA"/>
</dbReference>
<gene>
    <name evidence="3" type="ORF">PEVE_00030368</name>
</gene>
<feature type="signal peptide" evidence="1">
    <location>
        <begin position="1"/>
        <end position="28"/>
    </location>
</feature>
<keyword evidence="1" id="KW-0732">Signal</keyword>
<protein>
    <recommendedName>
        <fullName evidence="2">F5/8 type C domain-containing protein</fullName>
    </recommendedName>
</protein>
<sequence>MLSIQNRPLKAIVIFVIIFLVCNPSSLGLSNHELSDLNFNASSSFSPFAPRDARLYANTSWANEGYSSEEFLQISFHPYSKLITGVATQGNPHHDWWIYRYYLQYSLDGFTWSFYEVASYPGSRKPWFTKVYRVGSGLYRYSQDSLWQTCI</sequence>
<dbReference type="PANTHER" id="PTHR24543">
    <property type="entry name" value="MULTICOPPER OXIDASE-RELATED"/>
    <property type="match status" value="1"/>
</dbReference>
<keyword evidence="4" id="KW-1185">Reference proteome</keyword>
<evidence type="ECO:0000259" key="2">
    <source>
        <dbReference type="PROSITE" id="PS50022"/>
    </source>
</evidence>
<dbReference type="PANTHER" id="PTHR24543:SF335">
    <property type="entry name" value="EGF-LIKE REPEAT AND DISCOIDIN I-LIKE DOMAIN-CONTAINING PROTEIN 3"/>
    <property type="match status" value="1"/>
</dbReference>
<evidence type="ECO:0000313" key="4">
    <source>
        <dbReference type="Proteomes" id="UP001159427"/>
    </source>
</evidence>
<dbReference type="InterPro" id="IPR000421">
    <property type="entry name" value="FA58C"/>
</dbReference>
<proteinExistence type="predicted"/>
<dbReference type="PROSITE" id="PS50022">
    <property type="entry name" value="FA58C_3"/>
    <property type="match status" value="1"/>
</dbReference>
<dbReference type="Gene3D" id="2.60.120.260">
    <property type="entry name" value="Galactose-binding domain-like"/>
    <property type="match status" value="1"/>
</dbReference>
<dbReference type="Proteomes" id="UP001159427">
    <property type="component" value="Unassembled WGS sequence"/>
</dbReference>
<feature type="non-terminal residue" evidence="3">
    <location>
        <position position="151"/>
    </location>
</feature>
<reference evidence="3 4" key="1">
    <citation type="submission" date="2022-05" db="EMBL/GenBank/DDBJ databases">
        <authorList>
            <consortium name="Genoscope - CEA"/>
            <person name="William W."/>
        </authorList>
    </citation>
    <scope>NUCLEOTIDE SEQUENCE [LARGE SCALE GENOMIC DNA]</scope>
</reference>
<name>A0ABN8SVB2_9CNID</name>
<dbReference type="Pfam" id="PF00754">
    <property type="entry name" value="F5_F8_type_C"/>
    <property type="match status" value="1"/>
</dbReference>
<evidence type="ECO:0000256" key="1">
    <source>
        <dbReference type="SAM" id="SignalP"/>
    </source>
</evidence>
<evidence type="ECO:0000313" key="3">
    <source>
        <dbReference type="EMBL" id="CAH3195498.1"/>
    </source>
</evidence>
<accession>A0ABN8SVB2</accession>